<feature type="region of interest" description="Disordered" evidence="3">
    <location>
        <begin position="1"/>
        <end position="67"/>
    </location>
</feature>
<dbReference type="PANTHER" id="PTHR30386:SF19">
    <property type="entry name" value="MULTIDRUG EXPORT PROTEIN EMRA-RELATED"/>
    <property type="match status" value="1"/>
</dbReference>
<dbReference type="InterPro" id="IPR058625">
    <property type="entry name" value="MdtA-like_BSH"/>
</dbReference>
<gene>
    <name evidence="7" type="ORF">PQJ73_02055</name>
</gene>
<reference evidence="7" key="2">
    <citation type="submission" date="2023-02" db="EMBL/GenBank/DDBJ databases">
        <authorList>
            <person name="Rayyan A."/>
            <person name="Meyer T."/>
            <person name="Kyndt J.A."/>
        </authorList>
    </citation>
    <scope>NUCLEOTIDE SEQUENCE</scope>
    <source>
        <strain evidence="7">DSM 9987</strain>
    </source>
</reference>
<evidence type="ECO:0000313" key="8">
    <source>
        <dbReference type="Proteomes" id="UP001165652"/>
    </source>
</evidence>
<evidence type="ECO:0000256" key="1">
    <source>
        <dbReference type="ARBA" id="ARBA00004196"/>
    </source>
</evidence>
<evidence type="ECO:0000256" key="3">
    <source>
        <dbReference type="SAM" id="MobiDB-lite"/>
    </source>
</evidence>
<dbReference type="Proteomes" id="UP001165652">
    <property type="component" value="Unassembled WGS sequence"/>
</dbReference>
<feature type="domain" description="Multidrug resistance protein MdtA-like barrel-sandwich hybrid" evidence="5">
    <location>
        <begin position="111"/>
        <end position="301"/>
    </location>
</feature>
<keyword evidence="4" id="KW-1133">Transmembrane helix</keyword>
<sequence length="425" mass="45382">MADPRRVDPVDSQPAPPPAPRAPERRPGPVAVAGTPAEARVSPGESAPSTDEPSAGPGPAPESPAAVEPRRGNLRKILFALLPVALVAGGYVYVTGGAVVSSDNAYVQADKVAVSTDVSGIVKAVDVRDNQEVRKGDVLFELDDEPFRLALTRAEAQLALTRDQIEATKASWRDMQAQIRQAEADVAYYTREFDRQQALVNRNVASEAAFDQARHNLEVARQKHASLQQQLAGITANLNGDPDIKVEDHPRYRDALAQRDEAARQLAHTRVKAPFDGVVTNVPSLQPGQYLAAATPAFSVVAGDHVWVESNPKETELTHVQPGQAVTVTVDTYPGVEWHGTVDSISPASGASFSLLPAQNTSGNWVKVVQRIPIRVRLDTPADKPRLRVGMSVVIDVDTGRPRGLPRVVRDLFGGPAAAAGAGRG</sequence>
<accession>A0ABT5J486</accession>
<keyword evidence="2" id="KW-0175">Coiled coil</keyword>
<feature type="coiled-coil region" evidence="2">
    <location>
        <begin position="210"/>
        <end position="237"/>
    </location>
</feature>
<evidence type="ECO:0000259" key="5">
    <source>
        <dbReference type="Pfam" id="PF25917"/>
    </source>
</evidence>
<dbReference type="Pfam" id="PF25990">
    <property type="entry name" value="Beta-barrel_YknX"/>
    <property type="match status" value="1"/>
</dbReference>
<comment type="subcellular location">
    <subcellularLocation>
        <location evidence="1">Cell envelope</location>
    </subcellularLocation>
</comment>
<feature type="transmembrane region" description="Helical" evidence="4">
    <location>
        <begin position="77"/>
        <end position="94"/>
    </location>
</feature>
<evidence type="ECO:0000313" key="7">
    <source>
        <dbReference type="EMBL" id="MDC7784455.1"/>
    </source>
</evidence>
<dbReference type="SUPFAM" id="SSF111369">
    <property type="entry name" value="HlyD-like secretion proteins"/>
    <property type="match status" value="1"/>
</dbReference>
<protein>
    <submittedName>
        <fullName evidence="7">HlyD family secretion protein</fullName>
    </submittedName>
</protein>
<dbReference type="EMBL" id="JAQQLI010000002">
    <property type="protein sequence ID" value="MDC7784455.1"/>
    <property type="molecule type" value="Genomic_DNA"/>
</dbReference>
<dbReference type="InterPro" id="IPR050739">
    <property type="entry name" value="MFP"/>
</dbReference>
<evidence type="ECO:0000259" key="6">
    <source>
        <dbReference type="Pfam" id="PF25990"/>
    </source>
</evidence>
<keyword evidence="8" id="KW-1185">Reference proteome</keyword>
<proteinExistence type="predicted"/>
<organism evidence="7 8">
    <name type="scientific">Rhodoplanes tepidamans</name>
    <name type="common">Rhodoplanes cryptolactis</name>
    <dbReference type="NCBI Taxonomy" id="200616"/>
    <lineage>
        <taxon>Bacteria</taxon>
        <taxon>Pseudomonadati</taxon>
        <taxon>Pseudomonadota</taxon>
        <taxon>Alphaproteobacteria</taxon>
        <taxon>Hyphomicrobiales</taxon>
        <taxon>Nitrobacteraceae</taxon>
        <taxon>Rhodoplanes</taxon>
    </lineage>
</organism>
<dbReference type="RefSeq" id="WP_272775305.1">
    <property type="nucleotide sequence ID" value="NZ_JAQQLI010000002.1"/>
</dbReference>
<feature type="domain" description="YknX-like beta-barrel" evidence="6">
    <location>
        <begin position="308"/>
        <end position="397"/>
    </location>
</feature>
<evidence type="ECO:0000256" key="2">
    <source>
        <dbReference type="SAM" id="Coils"/>
    </source>
</evidence>
<dbReference type="InterPro" id="IPR058636">
    <property type="entry name" value="Beta-barrel_YknX"/>
</dbReference>
<keyword evidence="4" id="KW-0472">Membrane</keyword>
<name>A0ABT5J486_RHOTP</name>
<evidence type="ECO:0000256" key="4">
    <source>
        <dbReference type="SAM" id="Phobius"/>
    </source>
</evidence>
<dbReference type="Gene3D" id="2.40.50.100">
    <property type="match status" value="1"/>
</dbReference>
<dbReference type="PANTHER" id="PTHR30386">
    <property type="entry name" value="MEMBRANE FUSION SUBUNIT OF EMRAB-TOLC MULTIDRUG EFFLUX PUMP"/>
    <property type="match status" value="1"/>
</dbReference>
<keyword evidence="4" id="KW-0812">Transmembrane</keyword>
<reference evidence="7" key="1">
    <citation type="journal article" date="2023" name="Microbiol Resour">
        <title>Genome Sequences of Rhodoplanes serenus and Two Thermotolerant Strains, Rhodoplanes tepidamans and 'Rhodoplanes cryptolactis,' Further Refine the Genus.</title>
        <authorList>
            <person name="Rayyan A.A."/>
            <person name="Kyndt J.A."/>
        </authorList>
    </citation>
    <scope>NUCLEOTIDE SEQUENCE</scope>
    <source>
        <strain evidence="7">DSM 9987</strain>
    </source>
</reference>
<comment type="caution">
    <text evidence="7">The sequence shown here is derived from an EMBL/GenBank/DDBJ whole genome shotgun (WGS) entry which is preliminary data.</text>
</comment>
<dbReference type="Gene3D" id="2.40.30.170">
    <property type="match status" value="1"/>
</dbReference>
<dbReference type="Pfam" id="PF25917">
    <property type="entry name" value="BSH_RND"/>
    <property type="match status" value="1"/>
</dbReference>